<dbReference type="PROSITE" id="PS01095">
    <property type="entry name" value="GH18_1"/>
    <property type="match status" value="1"/>
</dbReference>
<dbReference type="InterPro" id="IPR029070">
    <property type="entry name" value="Chitinase_insertion_sf"/>
</dbReference>
<evidence type="ECO:0000256" key="6">
    <source>
        <dbReference type="ARBA" id="ARBA00023326"/>
    </source>
</evidence>
<dbReference type="PANTHER" id="PTHR11177">
    <property type="entry name" value="CHITINASE"/>
    <property type="match status" value="1"/>
</dbReference>
<dbReference type="Gene3D" id="3.20.20.80">
    <property type="entry name" value="Glycosidases"/>
    <property type="match status" value="1"/>
</dbReference>
<reference evidence="11 12" key="1">
    <citation type="journal article" date="2018" name="G3 (Bethesda)">
        <title>Phylogenetic and Phylogenomic Definition of Rhizopus Species.</title>
        <authorList>
            <person name="Gryganskyi A.P."/>
            <person name="Golan J."/>
            <person name="Dolatabadi S."/>
            <person name="Mondo S."/>
            <person name="Robb S."/>
            <person name="Idnurm A."/>
            <person name="Muszewska A."/>
            <person name="Steczkiewicz K."/>
            <person name="Masonjones S."/>
            <person name="Liao H.L."/>
            <person name="Gajdeczka M.T."/>
            <person name="Anike F."/>
            <person name="Vuek A."/>
            <person name="Anishchenko I.M."/>
            <person name="Voigt K."/>
            <person name="de Hoog G.S."/>
            <person name="Smith M.E."/>
            <person name="Heitman J."/>
            <person name="Vilgalys R."/>
            <person name="Stajich J.E."/>
        </authorList>
    </citation>
    <scope>NUCLEOTIDE SEQUENCE [LARGE SCALE GENOMIC DNA]</scope>
    <source>
        <strain evidence="11 12">CBS 357.93</strain>
    </source>
</reference>
<dbReference type="SUPFAM" id="SSF51445">
    <property type="entry name" value="(Trans)glycosidases"/>
    <property type="match status" value="1"/>
</dbReference>
<dbReference type="GO" id="GO:0006032">
    <property type="term" value="P:chitin catabolic process"/>
    <property type="evidence" value="ECO:0007669"/>
    <property type="project" value="UniProtKB-KW"/>
</dbReference>
<evidence type="ECO:0000256" key="9">
    <source>
        <dbReference type="SAM" id="SignalP"/>
    </source>
</evidence>
<dbReference type="GO" id="GO:0008061">
    <property type="term" value="F:chitin binding"/>
    <property type="evidence" value="ECO:0007669"/>
    <property type="project" value="InterPro"/>
</dbReference>
<feature type="domain" description="GH18" evidence="10">
    <location>
        <begin position="29"/>
        <end position="403"/>
    </location>
</feature>
<dbReference type="OrthoDB" id="76388at2759"/>
<dbReference type="InterPro" id="IPR050314">
    <property type="entry name" value="Glycosyl_Hydrlase_18"/>
</dbReference>
<dbReference type="Proteomes" id="UP000252139">
    <property type="component" value="Unassembled WGS sequence"/>
</dbReference>
<evidence type="ECO:0000256" key="5">
    <source>
        <dbReference type="ARBA" id="ARBA00023295"/>
    </source>
</evidence>
<protein>
    <recommendedName>
        <fullName evidence="10">GH18 domain-containing protein</fullName>
    </recommendedName>
</protein>
<accession>A0A367JN65</accession>
<feature type="signal peptide" evidence="9">
    <location>
        <begin position="1"/>
        <end position="19"/>
    </location>
</feature>
<evidence type="ECO:0000256" key="7">
    <source>
        <dbReference type="RuleBase" id="RU000489"/>
    </source>
</evidence>
<dbReference type="GO" id="GO:0008843">
    <property type="term" value="F:endochitinase activity"/>
    <property type="evidence" value="ECO:0007669"/>
    <property type="project" value="UniProtKB-EC"/>
</dbReference>
<evidence type="ECO:0000256" key="4">
    <source>
        <dbReference type="ARBA" id="ARBA00023277"/>
    </source>
</evidence>
<dbReference type="SMART" id="SM00636">
    <property type="entry name" value="Glyco_18"/>
    <property type="match status" value="1"/>
</dbReference>
<keyword evidence="4" id="KW-0119">Carbohydrate metabolism</keyword>
<evidence type="ECO:0000256" key="1">
    <source>
        <dbReference type="ARBA" id="ARBA00000822"/>
    </source>
</evidence>
<keyword evidence="2 7" id="KW-0378">Hydrolase</keyword>
<sequence>MIRHLLLGAVIGVVSLVGAAVIPDVNKKPVVIGYYPNWNDRFPVTKIDFSKFTHIHYAFAIIVNGSVPVWENPQKANAQLTKLVTMAHKHKVKVLLSTGGWTGSITFSSMVRSQRARKEFIDWNISAMKRYKIDGVDIDWEYPGRQGEGCNKVDEEHDVKNFLTLLRELRQAMDGEFGVGQKEISAAVYIRPFNSFVPEMAEVLDRANIMTYDMNGPWSLQTGANAPLYASRSQGSVDSSVNAWIEAGMPRHKITVGLAFYGRSAIAKVNMLVTKKINQNQVQGEIPQGDKTDVFFQSPLCPLSPGGLSGTWRFHNLLSQHILKSPLEANKPWVRVWDAVTSTPWLFNPKTKVFISYDDPQSLALKTCYVRQKDLAGVMIRSIDQDSKENDLLNAIHNSIMATNAPC</sequence>
<comment type="similarity">
    <text evidence="8">Belongs to the glycosyl hydrolase 18 family.</text>
</comment>
<keyword evidence="9" id="KW-0732">Signal</keyword>
<evidence type="ECO:0000259" key="10">
    <source>
        <dbReference type="PROSITE" id="PS51910"/>
    </source>
</evidence>
<dbReference type="InterPro" id="IPR001579">
    <property type="entry name" value="Glyco_hydro_18_chit_AS"/>
</dbReference>
<dbReference type="AlphaFoldDB" id="A0A367JN65"/>
<evidence type="ECO:0000256" key="2">
    <source>
        <dbReference type="ARBA" id="ARBA00022801"/>
    </source>
</evidence>
<comment type="catalytic activity">
    <reaction evidence="1">
        <text>Random endo-hydrolysis of N-acetyl-beta-D-glucosaminide (1-&gt;4)-beta-linkages in chitin and chitodextrins.</text>
        <dbReference type="EC" id="3.2.1.14"/>
    </reaction>
</comment>
<evidence type="ECO:0000256" key="8">
    <source>
        <dbReference type="RuleBase" id="RU004453"/>
    </source>
</evidence>
<dbReference type="GO" id="GO:0000272">
    <property type="term" value="P:polysaccharide catabolic process"/>
    <property type="evidence" value="ECO:0007669"/>
    <property type="project" value="UniProtKB-KW"/>
</dbReference>
<dbReference type="Pfam" id="PF00704">
    <property type="entry name" value="Glyco_hydro_18"/>
    <property type="match status" value="1"/>
</dbReference>
<evidence type="ECO:0000256" key="3">
    <source>
        <dbReference type="ARBA" id="ARBA00023024"/>
    </source>
</evidence>
<organism evidence="11 12">
    <name type="scientific">Rhizopus azygosporus</name>
    <name type="common">Rhizopus microsporus var. azygosporus</name>
    <dbReference type="NCBI Taxonomy" id="86630"/>
    <lineage>
        <taxon>Eukaryota</taxon>
        <taxon>Fungi</taxon>
        <taxon>Fungi incertae sedis</taxon>
        <taxon>Mucoromycota</taxon>
        <taxon>Mucoromycotina</taxon>
        <taxon>Mucoromycetes</taxon>
        <taxon>Mucorales</taxon>
        <taxon>Mucorineae</taxon>
        <taxon>Rhizopodaceae</taxon>
        <taxon>Rhizopus</taxon>
    </lineage>
</organism>
<feature type="chain" id="PRO_5017043286" description="GH18 domain-containing protein" evidence="9">
    <location>
        <begin position="20"/>
        <end position="407"/>
    </location>
</feature>
<proteinExistence type="inferred from homology"/>
<dbReference type="InterPro" id="IPR001223">
    <property type="entry name" value="Glyco_hydro18_cat"/>
</dbReference>
<keyword evidence="5 7" id="KW-0326">Glycosidase</keyword>
<keyword evidence="6" id="KW-0624">Polysaccharide degradation</keyword>
<dbReference type="PROSITE" id="PS51910">
    <property type="entry name" value="GH18_2"/>
    <property type="match status" value="1"/>
</dbReference>
<evidence type="ECO:0000313" key="12">
    <source>
        <dbReference type="Proteomes" id="UP000252139"/>
    </source>
</evidence>
<gene>
    <name evidence="11" type="ORF">CU097_002209</name>
</gene>
<keyword evidence="12" id="KW-1185">Reference proteome</keyword>
<evidence type="ECO:0000313" key="11">
    <source>
        <dbReference type="EMBL" id="RCH91400.1"/>
    </source>
</evidence>
<dbReference type="Gene3D" id="3.10.50.10">
    <property type="match status" value="1"/>
</dbReference>
<keyword evidence="3" id="KW-0146">Chitin degradation</keyword>
<dbReference type="STRING" id="86630.A0A367JN65"/>
<name>A0A367JN65_RHIAZ</name>
<dbReference type="SUPFAM" id="SSF54556">
    <property type="entry name" value="Chitinase insertion domain"/>
    <property type="match status" value="1"/>
</dbReference>
<dbReference type="GO" id="GO:0005576">
    <property type="term" value="C:extracellular region"/>
    <property type="evidence" value="ECO:0007669"/>
    <property type="project" value="TreeGrafter"/>
</dbReference>
<comment type="caution">
    <text evidence="11">The sequence shown here is derived from an EMBL/GenBank/DDBJ whole genome shotgun (WGS) entry which is preliminary data.</text>
</comment>
<dbReference type="InterPro" id="IPR011583">
    <property type="entry name" value="Chitinase_II/V-like_cat"/>
</dbReference>
<dbReference type="InterPro" id="IPR017853">
    <property type="entry name" value="GH"/>
</dbReference>
<dbReference type="PANTHER" id="PTHR11177:SF392">
    <property type="entry name" value="HAP41P"/>
    <property type="match status" value="1"/>
</dbReference>
<dbReference type="EMBL" id="PJQL01000974">
    <property type="protein sequence ID" value="RCH91400.1"/>
    <property type="molecule type" value="Genomic_DNA"/>
</dbReference>